<dbReference type="GO" id="GO:0009253">
    <property type="term" value="P:peptidoglycan catabolic process"/>
    <property type="evidence" value="ECO:0007669"/>
    <property type="project" value="InterPro"/>
</dbReference>
<organism evidence="5 6">
    <name type="scientific">Glycomyces sambucus</name>
    <dbReference type="NCBI Taxonomy" id="380244"/>
    <lineage>
        <taxon>Bacteria</taxon>
        <taxon>Bacillati</taxon>
        <taxon>Actinomycetota</taxon>
        <taxon>Actinomycetes</taxon>
        <taxon>Glycomycetales</taxon>
        <taxon>Glycomycetaceae</taxon>
        <taxon>Glycomyces</taxon>
    </lineage>
</organism>
<dbReference type="GO" id="GO:0008745">
    <property type="term" value="F:N-acetylmuramoyl-L-alanine amidase activity"/>
    <property type="evidence" value="ECO:0007669"/>
    <property type="project" value="InterPro"/>
</dbReference>
<dbReference type="AlphaFoldDB" id="A0A1G9LD88"/>
<reference evidence="6" key="1">
    <citation type="submission" date="2016-10" db="EMBL/GenBank/DDBJ databases">
        <authorList>
            <person name="Varghese N."/>
            <person name="Submissions S."/>
        </authorList>
    </citation>
    <scope>NUCLEOTIDE SEQUENCE [LARGE SCALE GENOMIC DNA]</scope>
    <source>
        <strain evidence="6">CGMCC 4.3147</strain>
    </source>
</reference>
<dbReference type="Proteomes" id="UP000198662">
    <property type="component" value="Unassembled WGS sequence"/>
</dbReference>
<feature type="domain" description="N-acetylmuramoyl-L-alanine amidase" evidence="3">
    <location>
        <begin position="70"/>
        <end position="214"/>
    </location>
</feature>
<sequence>MDDHRIRRRVLFGTGALLAAGATGLAAAPAHAATGVNGEAYEPAEFGTAAVEPDVDSTTEWGARRPNGTNPVIQGSPAKLIVHHTVSPNTADFSRAQAHAHAKWVQDLHMDGNGWRDSGYNFVVSRGGWITEGTTGSLAALMSGQRFIMGIHTSGQNGSAIGISNEGSYHAGAVPPAAQWESLVTLCAFACEQYGVPSSEIYGHMDFNSTQCPGIFHDRLPRLRDEVEAARDR</sequence>
<accession>A0A1G9LD88</accession>
<evidence type="ECO:0000259" key="3">
    <source>
        <dbReference type="SMART" id="SM00644"/>
    </source>
</evidence>
<comment type="similarity">
    <text evidence="1">Belongs to the N-acetylmuramoyl-L-alanine amidase 2 family.</text>
</comment>
<protein>
    <submittedName>
        <fullName evidence="5">N-acetylmuramoyl-L-alanine amidase</fullName>
    </submittedName>
</protein>
<keyword evidence="6" id="KW-1185">Reference proteome</keyword>
<dbReference type="SUPFAM" id="SSF55846">
    <property type="entry name" value="N-acetylmuramoyl-L-alanine amidase-like"/>
    <property type="match status" value="1"/>
</dbReference>
<dbReference type="CDD" id="cd06583">
    <property type="entry name" value="PGRP"/>
    <property type="match status" value="1"/>
</dbReference>
<evidence type="ECO:0000313" key="5">
    <source>
        <dbReference type="EMBL" id="SDL59908.1"/>
    </source>
</evidence>
<dbReference type="GO" id="GO:0008270">
    <property type="term" value="F:zinc ion binding"/>
    <property type="evidence" value="ECO:0007669"/>
    <property type="project" value="InterPro"/>
</dbReference>
<dbReference type="EMBL" id="FNGF01000007">
    <property type="protein sequence ID" value="SDL59908.1"/>
    <property type="molecule type" value="Genomic_DNA"/>
</dbReference>
<evidence type="ECO:0000256" key="2">
    <source>
        <dbReference type="SAM" id="SignalP"/>
    </source>
</evidence>
<name>A0A1G9LD88_9ACTN</name>
<keyword evidence="2" id="KW-0732">Signal</keyword>
<dbReference type="Pfam" id="PF01510">
    <property type="entry name" value="Amidase_2"/>
    <property type="match status" value="1"/>
</dbReference>
<gene>
    <name evidence="5" type="ORF">SAMN05216298_4441</name>
</gene>
<dbReference type="InterPro" id="IPR006311">
    <property type="entry name" value="TAT_signal"/>
</dbReference>
<feature type="signal peptide" evidence="2">
    <location>
        <begin position="1"/>
        <end position="32"/>
    </location>
</feature>
<dbReference type="InterPro" id="IPR036505">
    <property type="entry name" value="Amidase/PGRP_sf"/>
</dbReference>
<dbReference type="InterPro" id="IPR015510">
    <property type="entry name" value="PGRP"/>
</dbReference>
<dbReference type="SMART" id="SM00644">
    <property type="entry name" value="Ami_2"/>
    <property type="match status" value="1"/>
</dbReference>
<dbReference type="STRING" id="380244.SAMN05216298_4441"/>
<dbReference type="OrthoDB" id="514320at2"/>
<evidence type="ECO:0000259" key="4">
    <source>
        <dbReference type="SMART" id="SM00701"/>
    </source>
</evidence>
<feature type="domain" description="Peptidoglycan recognition protein family" evidence="4">
    <location>
        <begin position="53"/>
        <end position="208"/>
    </location>
</feature>
<proteinExistence type="inferred from homology"/>
<evidence type="ECO:0000256" key="1">
    <source>
        <dbReference type="ARBA" id="ARBA00007553"/>
    </source>
</evidence>
<dbReference type="RefSeq" id="WP_091053642.1">
    <property type="nucleotide sequence ID" value="NZ_FNGF01000007.1"/>
</dbReference>
<dbReference type="PANTHER" id="PTHR11022">
    <property type="entry name" value="PEPTIDOGLYCAN RECOGNITION PROTEIN"/>
    <property type="match status" value="1"/>
</dbReference>
<dbReference type="PROSITE" id="PS51318">
    <property type="entry name" value="TAT"/>
    <property type="match status" value="1"/>
</dbReference>
<dbReference type="InterPro" id="IPR006619">
    <property type="entry name" value="PGRP_domain_met/bac"/>
</dbReference>
<feature type="chain" id="PRO_5011684285" evidence="2">
    <location>
        <begin position="33"/>
        <end position="233"/>
    </location>
</feature>
<dbReference type="InterPro" id="IPR002502">
    <property type="entry name" value="Amidase_domain"/>
</dbReference>
<evidence type="ECO:0000313" key="6">
    <source>
        <dbReference type="Proteomes" id="UP000198662"/>
    </source>
</evidence>
<dbReference type="PANTHER" id="PTHR11022:SF41">
    <property type="entry name" value="PEPTIDOGLYCAN-RECOGNITION PROTEIN LC-RELATED"/>
    <property type="match status" value="1"/>
</dbReference>
<dbReference type="Gene3D" id="3.40.80.10">
    <property type="entry name" value="Peptidoglycan recognition protein-like"/>
    <property type="match status" value="1"/>
</dbReference>
<dbReference type="SMART" id="SM00701">
    <property type="entry name" value="PGRP"/>
    <property type="match status" value="1"/>
</dbReference>